<name>A0ABW3H4F6_9SPHN</name>
<dbReference type="PROSITE" id="PS51257">
    <property type="entry name" value="PROKAR_LIPOPROTEIN"/>
    <property type="match status" value="1"/>
</dbReference>
<evidence type="ECO:0000256" key="1">
    <source>
        <dbReference type="SAM" id="SignalP"/>
    </source>
</evidence>
<organism evidence="2 3">
    <name type="scientific">Sphingomonas canadensis</name>
    <dbReference type="NCBI Taxonomy" id="1219257"/>
    <lineage>
        <taxon>Bacteria</taxon>
        <taxon>Pseudomonadati</taxon>
        <taxon>Pseudomonadota</taxon>
        <taxon>Alphaproteobacteria</taxon>
        <taxon>Sphingomonadales</taxon>
        <taxon>Sphingomonadaceae</taxon>
        <taxon>Sphingomonas</taxon>
    </lineage>
</organism>
<reference evidence="3" key="1">
    <citation type="journal article" date="2019" name="Int. J. Syst. Evol. Microbiol.">
        <title>The Global Catalogue of Microorganisms (GCM) 10K type strain sequencing project: providing services to taxonomists for standard genome sequencing and annotation.</title>
        <authorList>
            <consortium name="The Broad Institute Genomics Platform"/>
            <consortium name="The Broad Institute Genome Sequencing Center for Infectious Disease"/>
            <person name="Wu L."/>
            <person name="Ma J."/>
        </authorList>
    </citation>
    <scope>NUCLEOTIDE SEQUENCE [LARGE SCALE GENOMIC DNA]</scope>
    <source>
        <strain evidence="3">CCUG 62982</strain>
    </source>
</reference>
<feature type="signal peptide" evidence="1">
    <location>
        <begin position="1"/>
        <end position="23"/>
    </location>
</feature>
<keyword evidence="3" id="KW-1185">Reference proteome</keyword>
<evidence type="ECO:0008006" key="4">
    <source>
        <dbReference type="Google" id="ProtNLM"/>
    </source>
</evidence>
<feature type="chain" id="PRO_5047462241" description="Circumsporozoite protein" evidence="1">
    <location>
        <begin position="24"/>
        <end position="71"/>
    </location>
</feature>
<dbReference type="EMBL" id="JBHTJG010000003">
    <property type="protein sequence ID" value="MFD0946333.1"/>
    <property type="molecule type" value="Genomic_DNA"/>
</dbReference>
<evidence type="ECO:0000313" key="3">
    <source>
        <dbReference type="Proteomes" id="UP001596977"/>
    </source>
</evidence>
<accession>A0ABW3H4F6</accession>
<sequence length="71" mass="6959">MRAILSKAVAVSMIAGAGLLVTACGGETPAVNNTATVVDETNVSDEMVTNLDGATGNEVVSNVAAPVANAN</sequence>
<keyword evidence="1" id="KW-0732">Signal</keyword>
<gene>
    <name evidence="2" type="ORF">ACFQ1E_08295</name>
</gene>
<protein>
    <recommendedName>
        <fullName evidence="4">Circumsporozoite protein</fullName>
    </recommendedName>
</protein>
<dbReference type="RefSeq" id="WP_264943704.1">
    <property type="nucleotide sequence ID" value="NZ_JAPDRA010000003.1"/>
</dbReference>
<evidence type="ECO:0000313" key="2">
    <source>
        <dbReference type="EMBL" id="MFD0946333.1"/>
    </source>
</evidence>
<proteinExistence type="predicted"/>
<comment type="caution">
    <text evidence="2">The sequence shown here is derived from an EMBL/GenBank/DDBJ whole genome shotgun (WGS) entry which is preliminary data.</text>
</comment>
<dbReference type="Proteomes" id="UP001596977">
    <property type="component" value="Unassembled WGS sequence"/>
</dbReference>